<sequence>MMASLWRPGRGVEIKEIDDKRYIFAFNHPIDMKRVLDGGPWQFERNLLIVKEIKPTDIPHKICLNEAEFCVRIHNVPHCLLNLGTARRVGNFLGRFISYDKNQLGEKWKSYLRVRVCINVENPLNKGTTLKKEGIGYWVDFQYEKLPNFCFICGVIGHSEKSCPPVYEEGLVLEKMLDVSLRAGSGMKTSPTGKNKWLVGEGSNSGRNSHYWENQGSNGGAKGEKEDTAVLRSSSSK</sequence>
<feature type="domain" description="CCHC-type" evidence="3">
    <location>
        <begin position="150"/>
        <end position="164"/>
    </location>
</feature>
<dbReference type="AlphaFoldDB" id="A0AAV0BYX0"/>
<keyword evidence="1" id="KW-0863">Zinc-finger</keyword>
<feature type="region of interest" description="Disordered" evidence="2">
    <location>
        <begin position="184"/>
        <end position="237"/>
    </location>
</feature>
<dbReference type="InterPro" id="IPR040256">
    <property type="entry name" value="At4g02000-like"/>
</dbReference>
<dbReference type="Pfam" id="PF14392">
    <property type="entry name" value="zf-CCHC_4"/>
    <property type="match status" value="1"/>
</dbReference>
<evidence type="ECO:0000259" key="3">
    <source>
        <dbReference type="PROSITE" id="PS50158"/>
    </source>
</evidence>
<keyword evidence="1" id="KW-0862">Zinc</keyword>
<gene>
    <name evidence="4" type="ORF">CEPIT_LOCUS276</name>
</gene>
<evidence type="ECO:0000256" key="1">
    <source>
        <dbReference type="PROSITE-ProRule" id="PRU00047"/>
    </source>
</evidence>
<name>A0AAV0BYX0_9ASTE</name>
<dbReference type="InterPro" id="IPR025836">
    <property type="entry name" value="Zn_knuckle_CX2CX4HX4C"/>
</dbReference>
<dbReference type="PROSITE" id="PS50158">
    <property type="entry name" value="ZF_CCHC"/>
    <property type="match status" value="1"/>
</dbReference>
<dbReference type="InterPro" id="IPR001878">
    <property type="entry name" value="Znf_CCHC"/>
</dbReference>
<dbReference type="InterPro" id="IPR036875">
    <property type="entry name" value="Znf_CCHC_sf"/>
</dbReference>
<comment type="caution">
    <text evidence="4">The sequence shown here is derived from an EMBL/GenBank/DDBJ whole genome shotgun (WGS) entry which is preliminary data.</text>
</comment>
<dbReference type="GO" id="GO:0008270">
    <property type="term" value="F:zinc ion binding"/>
    <property type="evidence" value="ECO:0007669"/>
    <property type="project" value="UniProtKB-KW"/>
</dbReference>
<dbReference type="Pfam" id="PF14111">
    <property type="entry name" value="DUF4283"/>
    <property type="match status" value="1"/>
</dbReference>
<dbReference type="InterPro" id="IPR025558">
    <property type="entry name" value="DUF4283"/>
</dbReference>
<keyword evidence="1" id="KW-0479">Metal-binding</keyword>
<keyword evidence="5" id="KW-1185">Reference proteome</keyword>
<feature type="compositionally biased region" description="Polar residues" evidence="2">
    <location>
        <begin position="202"/>
        <end position="216"/>
    </location>
</feature>
<evidence type="ECO:0000313" key="5">
    <source>
        <dbReference type="Proteomes" id="UP001152523"/>
    </source>
</evidence>
<accession>A0AAV0BYX0</accession>
<organism evidence="4 5">
    <name type="scientific">Cuscuta epithymum</name>
    <dbReference type="NCBI Taxonomy" id="186058"/>
    <lineage>
        <taxon>Eukaryota</taxon>
        <taxon>Viridiplantae</taxon>
        <taxon>Streptophyta</taxon>
        <taxon>Embryophyta</taxon>
        <taxon>Tracheophyta</taxon>
        <taxon>Spermatophyta</taxon>
        <taxon>Magnoliopsida</taxon>
        <taxon>eudicotyledons</taxon>
        <taxon>Gunneridae</taxon>
        <taxon>Pentapetalae</taxon>
        <taxon>asterids</taxon>
        <taxon>lamiids</taxon>
        <taxon>Solanales</taxon>
        <taxon>Convolvulaceae</taxon>
        <taxon>Cuscuteae</taxon>
        <taxon>Cuscuta</taxon>
        <taxon>Cuscuta subgen. Cuscuta</taxon>
    </lineage>
</organism>
<protein>
    <recommendedName>
        <fullName evidence="3">CCHC-type domain-containing protein</fullName>
    </recommendedName>
</protein>
<dbReference type="GO" id="GO:0003676">
    <property type="term" value="F:nucleic acid binding"/>
    <property type="evidence" value="ECO:0007669"/>
    <property type="project" value="InterPro"/>
</dbReference>
<dbReference type="Proteomes" id="UP001152523">
    <property type="component" value="Unassembled WGS sequence"/>
</dbReference>
<proteinExistence type="predicted"/>
<evidence type="ECO:0000256" key="2">
    <source>
        <dbReference type="SAM" id="MobiDB-lite"/>
    </source>
</evidence>
<dbReference type="EMBL" id="CAMAPF010000003">
    <property type="protein sequence ID" value="CAH9051738.1"/>
    <property type="molecule type" value="Genomic_DNA"/>
</dbReference>
<evidence type="ECO:0000313" key="4">
    <source>
        <dbReference type="EMBL" id="CAH9051738.1"/>
    </source>
</evidence>
<dbReference type="PANTHER" id="PTHR31286">
    <property type="entry name" value="GLYCINE-RICH CELL WALL STRUCTURAL PROTEIN 1.8-LIKE"/>
    <property type="match status" value="1"/>
</dbReference>
<reference evidence="4" key="1">
    <citation type="submission" date="2022-07" db="EMBL/GenBank/DDBJ databases">
        <authorList>
            <person name="Macas J."/>
            <person name="Novak P."/>
            <person name="Neumann P."/>
        </authorList>
    </citation>
    <scope>NUCLEOTIDE SEQUENCE</scope>
</reference>
<dbReference type="PANTHER" id="PTHR31286:SF153">
    <property type="entry name" value="DUF4283 DOMAIN PROTEIN"/>
    <property type="match status" value="1"/>
</dbReference>
<dbReference type="SUPFAM" id="SSF57756">
    <property type="entry name" value="Retrovirus zinc finger-like domains"/>
    <property type="match status" value="1"/>
</dbReference>